<feature type="non-terminal residue" evidence="1">
    <location>
        <position position="85"/>
    </location>
</feature>
<protein>
    <submittedName>
        <fullName evidence="1">14558_t:CDS:1</fullName>
    </submittedName>
</protein>
<evidence type="ECO:0000313" key="2">
    <source>
        <dbReference type="Proteomes" id="UP001153678"/>
    </source>
</evidence>
<feature type="non-terminal residue" evidence="1">
    <location>
        <position position="1"/>
    </location>
</feature>
<accession>A0A9W4X026</accession>
<dbReference type="EMBL" id="CAMKVN010019789">
    <property type="protein sequence ID" value="CAI2198888.1"/>
    <property type="molecule type" value="Genomic_DNA"/>
</dbReference>
<dbReference type="AlphaFoldDB" id="A0A9W4X026"/>
<name>A0A9W4X026_9GLOM</name>
<sequence>SRSFDGIEKTGYLSSPKDRNHLMGSIRTDTFFEGSIRSDIFEGSRPFCNGIDNNGQFPSKDHDHLIGSISYFEGSRPFDGIDKTG</sequence>
<gene>
    <name evidence="1" type="ORF">FWILDA_LOCUS18798</name>
</gene>
<evidence type="ECO:0000313" key="1">
    <source>
        <dbReference type="EMBL" id="CAI2198888.1"/>
    </source>
</evidence>
<keyword evidence="2" id="KW-1185">Reference proteome</keyword>
<organism evidence="1 2">
    <name type="scientific">Funneliformis geosporum</name>
    <dbReference type="NCBI Taxonomy" id="1117311"/>
    <lineage>
        <taxon>Eukaryota</taxon>
        <taxon>Fungi</taxon>
        <taxon>Fungi incertae sedis</taxon>
        <taxon>Mucoromycota</taxon>
        <taxon>Glomeromycotina</taxon>
        <taxon>Glomeromycetes</taxon>
        <taxon>Glomerales</taxon>
        <taxon>Glomeraceae</taxon>
        <taxon>Funneliformis</taxon>
    </lineage>
</organism>
<proteinExistence type="predicted"/>
<reference evidence="1" key="1">
    <citation type="submission" date="2022-08" db="EMBL/GenBank/DDBJ databases">
        <authorList>
            <person name="Kallberg Y."/>
            <person name="Tangrot J."/>
            <person name="Rosling A."/>
        </authorList>
    </citation>
    <scope>NUCLEOTIDE SEQUENCE</scope>
    <source>
        <strain evidence="1">Wild A</strain>
    </source>
</reference>
<comment type="caution">
    <text evidence="1">The sequence shown here is derived from an EMBL/GenBank/DDBJ whole genome shotgun (WGS) entry which is preliminary data.</text>
</comment>
<dbReference type="Proteomes" id="UP001153678">
    <property type="component" value="Unassembled WGS sequence"/>
</dbReference>